<dbReference type="SMART" id="SM00849">
    <property type="entry name" value="Lactamase_B"/>
    <property type="match status" value="1"/>
</dbReference>
<dbReference type="GO" id="GO:0102041">
    <property type="term" value="F:7,8-dihydropterin-6-yl-methyl-4-(beta-D-ribofuranosyl)aminobenzene 5'-phosphate synthase"/>
    <property type="evidence" value="ECO:0007669"/>
    <property type="project" value="UniProtKB-EC"/>
</dbReference>
<reference evidence="2 3" key="1">
    <citation type="submission" date="2020-08" db="EMBL/GenBank/DDBJ databases">
        <title>Genomic Encyclopedia of Type Strains, Phase IV (KMG-IV): sequencing the most valuable type-strain genomes for metagenomic binning, comparative biology and taxonomic classification.</title>
        <authorList>
            <person name="Goeker M."/>
        </authorList>
    </citation>
    <scope>NUCLEOTIDE SEQUENCE [LARGE SCALE GENOMIC DNA]</scope>
    <source>
        <strain evidence="2 3">DSM 25799</strain>
    </source>
</reference>
<dbReference type="PANTHER" id="PTHR13754">
    <property type="entry name" value="METALLO-BETA-LACTAMASE SUPERFAMILY PROTEIN"/>
    <property type="match status" value="1"/>
</dbReference>
<dbReference type="CDD" id="cd07713">
    <property type="entry name" value="DHPS-like_MBL-fold"/>
    <property type="match status" value="1"/>
</dbReference>
<dbReference type="Pfam" id="PF00753">
    <property type="entry name" value="Lactamase_B"/>
    <property type="match status" value="1"/>
</dbReference>
<sequence>MIKITTLMDDVSSHQTALQAAHGLSYLVELANFRFIFDCGPDSKTWQNAAQLGSNLDHIDAVVLSHDHFDHAGGYRSLIEKKHCVPVLYTGSGFFYKKYRQEGIKYTDLSGGFGPSFISKHGIEYHEVQSTEKIAEGVELVSGFSRSVPFEKIPDCYVRQTAQGLVPDDFSDEICAVLHSPKGMIVLVGCAHPGIVNMIGTIKDRFQEPVYAIFGGIHLKAAADAQIKQTAAFLKAAGIQIFGFSHCTGTKAEQYLDQDPHIQHCHLAVGDCVFLS</sequence>
<evidence type="ECO:0000259" key="1">
    <source>
        <dbReference type="SMART" id="SM00849"/>
    </source>
</evidence>
<dbReference type="Gene3D" id="3.60.15.10">
    <property type="entry name" value="Ribonuclease Z/Hydroxyacylglutathione hydrolase-like"/>
    <property type="match status" value="1"/>
</dbReference>
<dbReference type="SUPFAM" id="SSF56281">
    <property type="entry name" value="Metallo-hydrolase/oxidoreductase"/>
    <property type="match status" value="1"/>
</dbReference>
<dbReference type="EMBL" id="JACHHK010000008">
    <property type="protein sequence ID" value="MBB5183744.1"/>
    <property type="molecule type" value="Genomic_DNA"/>
</dbReference>
<dbReference type="PANTHER" id="PTHR13754:SF13">
    <property type="entry name" value="METALLO-BETA-LACTAMASE SUPERFAMILY PROTEIN (AFU_ORTHOLOGUE AFUA_3G07630)"/>
    <property type="match status" value="1"/>
</dbReference>
<name>A0A7W8FVL7_9FIRM</name>
<keyword evidence="3" id="KW-1185">Reference proteome</keyword>
<dbReference type="InterPro" id="IPR001279">
    <property type="entry name" value="Metallo-B-lactamas"/>
</dbReference>
<gene>
    <name evidence="2" type="ORF">HNQ47_001785</name>
</gene>
<accession>A0A7W8FVL7</accession>
<dbReference type="InterPro" id="IPR041712">
    <property type="entry name" value="DHPS-like_MBL-fold"/>
</dbReference>
<dbReference type="AlphaFoldDB" id="A0A7W8FVL7"/>
<dbReference type="Proteomes" id="UP000539953">
    <property type="component" value="Unassembled WGS sequence"/>
</dbReference>
<proteinExistence type="predicted"/>
<keyword evidence="2" id="KW-0808">Transferase</keyword>
<dbReference type="InterPro" id="IPR052926">
    <property type="entry name" value="Metallo-beta-lactamase_dom"/>
</dbReference>
<feature type="domain" description="Metallo-beta-lactamase" evidence="1">
    <location>
        <begin position="22"/>
        <end position="246"/>
    </location>
</feature>
<evidence type="ECO:0000313" key="2">
    <source>
        <dbReference type="EMBL" id="MBB5183744.1"/>
    </source>
</evidence>
<dbReference type="RefSeq" id="WP_183329041.1">
    <property type="nucleotide sequence ID" value="NZ_JACHHK010000008.1"/>
</dbReference>
<organism evidence="2 3">
    <name type="scientific">Catenisphaera adipataccumulans</name>
    <dbReference type="NCBI Taxonomy" id="700500"/>
    <lineage>
        <taxon>Bacteria</taxon>
        <taxon>Bacillati</taxon>
        <taxon>Bacillota</taxon>
        <taxon>Erysipelotrichia</taxon>
        <taxon>Erysipelotrichales</taxon>
        <taxon>Erysipelotrichaceae</taxon>
        <taxon>Catenisphaera</taxon>
    </lineage>
</organism>
<evidence type="ECO:0000313" key="3">
    <source>
        <dbReference type="Proteomes" id="UP000539953"/>
    </source>
</evidence>
<dbReference type="EC" id="2.5.1.105" evidence="2"/>
<dbReference type="InterPro" id="IPR036866">
    <property type="entry name" value="RibonucZ/Hydroxyglut_hydro"/>
</dbReference>
<comment type="caution">
    <text evidence="2">The sequence shown here is derived from an EMBL/GenBank/DDBJ whole genome shotgun (WGS) entry which is preliminary data.</text>
</comment>
<protein>
    <submittedName>
        <fullName evidence="2">7, 8-dihydropterin-6-yl-methyl-4-(Beta-D-ribofuranosyl)aminobenzene 5'-phosphate synthase</fullName>
        <ecNumber evidence="2">2.5.1.105</ecNumber>
    </submittedName>
</protein>